<dbReference type="AlphaFoldDB" id="A0A7S0XVM7"/>
<dbReference type="EMBL" id="HBFK01015637">
    <property type="protein sequence ID" value="CAD8743115.1"/>
    <property type="molecule type" value="Transcribed_RNA"/>
</dbReference>
<dbReference type="PANTHER" id="PTHR14152">
    <property type="entry name" value="SQUAMOUS CELL CARCINOMA ANTIGEN RECOGNISED BY CYTOTOXIC T LYMPHOCYTES"/>
    <property type="match status" value="1"/>
</dbReference>
<protein>
    <recommendedName>
        <fullName evidence="5">U4/U6.U5 tri-snRNP-associated protein 1</fullName>
    </recommendedName>
</protein>
<gene>
    <name evidence="4" type="ORF">HAND1043_LOCUS9609</name>
</gene>
<dbReference type="GO" id="GO:0000481">
    <property type="term" value="P:maturation of 5S rRNA"/>
    <property type="evidence" value="ECO:0007669"/>
    <property type="project" value="TreeGrafter"/>
</dbReference>
<evidence type="ECO:0008006" key="5">
    <source>
        <dbReference type="Google" id="ProtNLM"/>
    </source>
</evidence>
<reference evidence="4" key="1">
    <citation type="submission" date="2021-01" db="EMBL/GenBank/DDBJ databases">
        <authorList>
            <person name="Corre E."/>
            <person name="Pelletier E."/>
            <person name="Niang G."/>
            <person name="Scheremetjew M."/>
            <person name="Finn R."/>
            <person name="Kale V."/>
            <person name="Holt S."/>
            <person name="Cochrane G."/>
            <person name="Meng A."/>
            <person name="Brown T."/>
            <person name="Cohen L."/>
        </authorList>
    </citation>
    <scope>NUCLEOTIDE SEQUENCE</scope>
    <source>
        <strain evidence="4">CCMP441</strain>
    </source>
</reference>
<dbReference type="Pfam" id="PF03343">
    <property type="entry name" value="SART-1"/>
    <property type="match status" value="1"/>
</dbReference>
<proteinExistence type="inferred from homology"/>
<dbReference type="GO" id="GO:0046540">
    <property type="term" value="C:U4/U6 x U5 tri-snRNP complex"/>
    <property type="evidence" value="ECO:0007669"/>
    <property type="project" value="TreeGrafter"/>
</dbReference>
<evidence type="ECO:0000256" key="3">
    <source>
        <dbReference type="ARBA" id="ARBA00023242"/>
    </source>
</evidence>
<keyword evidence="3" id="KW-0539">Nucleus</keyword>
<evidence type="ECO:0000313" key="4">
    <source>
        <dbReference type="EMBL" id="CAD8743115.1"/>
    </source>
</evidence>
<organism evidence="4">
    <name type="scientific">Hemiselmis andersenii</name>
    <name type="common">Cryptophyte alga</name>
    <dbReference type="NCBI Taxonomy" id="464988"/>
    <lineage>
        <taxon>Eukaryota</taxon>
        <taxon>Cryptophyceae</taxon>
        <taxon>Cryptomonadales</taxon>
        <taxon>Hemiselmidaceae</taxon>
        <taxon>Hemiselmis</taxon>
    </lineage>
</organism>
<dbReference type="InterPro" id="IPR005011">
    <property type="entry name" value="SNU66/SART1"/>
</dbReference>
<name>A0A7S0XVM7_HEMAN</name>
<evidence type="ECO:0000256" key="2">
    <source>
        <dbReference type="ARBA" id="ARBA00006076"/>
    </source>
</evidence>
<dbReference type="GO" id="GO:0045292">
    <property type="term" value="P:mRNA cis splicing, via spliceosome"/>
    <property type="evidence" value="ECO:0007669"/>
    <property type="project" value="TreeGrafter"/>
</dbReference>
<sequence length="186" mass="20990">MAEEETEKQKVVGQVFEKEAMASGSVSEALRIIREKGMKEVKLAGRQGDAKHADQPSDKVTHWADNEFDKKFTGQRGEKKEIEIQRLDEFGRPMTTKEAWRHLNHAFHGKAPGVKQQVKRKKQYLEEMKVKKTNAGEHAVQQMEKLHNVQAKGGNVSIVLSGSNSVAAHAIQAEAHQYKKEQKHGK</sequence>
<comment type="subcellular location">
    <subcellularLocation>
        <location evidence="1">Nucleus</location>
    </subcellularLocation>
</comment>
<evidence type="ECO:0000256" key="1">
    <source>
        <dbReference type="ARBA" id="ARBA00004123"/>
    </source>
</evidence>
<dbReference type="PANTHER" id="PTHR14152:SF5">
    <property type="entry name" value="U4_U6.U5 TRI-SNRNP-ASSOCIATED PROTEIN 1"/>
    <property type="match status" value="1"/>
</dbReference>
<accession>A0A7S0XVM7</accession>
<comment type="similarity">
    <text evidence="2">Belongs to the SNU66/SART1 family.</text>
</comment>